<evidence type="ECO:0008006" key="3">
    <source>
        <dbReference type="Google" id="ProtNLM"/>
    </source>
</evidence>
<proteinExistence type="predicted"/>
<name>A0A850DTU6_9MICO</name>
<dbReference type="EMBL" id="JABMCG010000095">
    <property type="protein sequence ID" value="NUU27895.1"/>
    <property type="molecule type" value="Genomic_DNA"/>
</dbReference>
<accession>A0A850DTU6</accession>
<dbReference type="AlphaFoldDB" id="A0A850DTU6"/>
<dbReference type="InterPro" id="IPR009045">
    <property type="entry name" value="Zn_M74/Hedgehog-like"/>
</dbReference>
<comment type="caution">
    <text evidence="1">The sequence shown here is derived from an EMBL/GenBank/DDBJ whole genome shotgun (WGS) entry which is preliminary data.</text>
</comment>
<dbReference type="CDD" id="cd14814">
    <property type="entry name" value="Peptidase_M15"/>
    <property type="match status" value="1"/>
</dbReference>
<evidence type="ECO:0000313" key="2">
    <source>
        <dbReference type="Proteomes" id="UP000539146"/>
    </source>
</evidence>
<dbReference type="Gene3D" id="3.30.1380.10">
    <property type="match status" value="1"/>
</dbReference>
<dbReference type="Proteomes" id="UP000539146">
    <property type="component" value="Unassembled WGS sequence"/>
</dbReference>
<sequence length="332" mass="37077">MGVYVEGMGWRVGPSSYADLKGVEQYCALERHADQLNSLAFEFDERPESKAAGIRLSVNEAIRSDARQYEFWDDWQHYLKYGTPWAALAAKPLTSRHRRQIGTAFDIGITMPDGTNRAPTADEWAWIHPRAELRGIRHTGEHFIPQEEWHHDAGYPESLAPIPGVRIANTPIAPPVTDRPEEDEVKSLIRVTAPGRPIHGLVAFLLDSRVIRTSTDTEIYQLGRALGLVPPNEKWSDHVTQELAEAEFLAYEQNTKDFQQELGRRAWTHTFNSGETAGVVLTKMPSKVWGFQFSDGRTAGVWLKNIIGAAVSALVPAKAPTPTISTTEKKDA</sequence>
<dbReference type="SUPFAM" id="SSF55166">
    <property type="entry name" value="Hedgehog/DD-peptidase"/>
    <property type="match status" value="1"/>
</dbReference>
<gene>
    <name evidence="1" type="ORF">HP467_07185</name>
</gene>
<organism evidence="1 2">
    <name type="scientific">Curtobacterium citreum</name>
    <dbReference type="NCBI Taxonomy" id="2036"/>
    <lineage>
        <taxon>Bacteria</taxon>
        <taxon>Bacillati</taxon>
        <taxon>Actinomycetota</taxon>
        <taxon>Actinomycetes</taxon>
        <taxon>Micrococcales</taxon>
        <taxon>Microbacteriaceae</taxon>
        <taxon>Curtobacterium</taxon>
    </lineage>
</organism>
<dbReference type="RefSeq" id="WP_175325726.1">
    <property type="nucleotide sequence ID" value="NZ_BAAAWP010000001.1"/>
</dbReference>
<evidence type="ECO:0000313" key="1">
    <source>
        <dbReference type="EMBL" id="NUU27895.1"/>
    </source>
</evidence>
<protein>
    <recommendedName>
        <fullName evidence="3">Peptidase M15B domain-containing protein</fullName>
    </recommendedName>
</protein>
<reference evidence="1 2" key="1">
    <citation type="submission" date="2020-05" db="EMBL/GenBank/DDBJ databases">
        <title>Genome Sequencing of Type Strains.</title>
        <authorList>
            <person name="Lemaire J.F."/>
            <person name="Inderbitzin P."/>
            <person name="Gregorio O.A."/>
            <person name="Collins S.B."/>
            <person name="Wespe N."/>
            <person name="Knight-Connoni V."/>
        </authorList>
    </citation>
    <scope>NUCLEOTIDE SEQUENCE [LARGE SCALE GENOMIC DNA]</scope>
    <source>
        <strain evidence="1 2">DSM 20512</strain>
    </source>
</reference>